<keyword evidence="8" id="KW-1185">Reference proteome</keyword>
<dbReference type="EMBL" id="RDQO01000007">
    <property type="protein sequence ID" value="RMX03061.1"/>
    <property type="molecule type" value="Genomic_DNA"/>
</dbReference>
<evidence type="ECO:0000256" key="1">
    <source>
        <dbReference type="ARBA" id="ARBA00022448"/>
    </source>
</evidence>
<gene>
    <name evidence="4 7" type="primary">lptA</name>
    <name evidence="7" type="ORF">D8I35_18010</name>
</gene>
<dbReference type="GO" id="GO:0017089">
    <property type="term" value="F:glycolipid transfer activity"/>
    <property type="evidence" value="ECO:0007669"/>
    <property type="project" value="TreeGrafter"/>
</dbReference>
<dbReference type="Proteomes" id="UP000278006">
    <property type="component" value="Unassembled WGS sequence"/>
</dbReference>
<dbReference type="GO" id="GO:0043165">
    <property type="term" value="P:Gram-negative-bacterium-type cell outer membrane assembly"/>
    <property type="evidence" value="ECO:0007669"/>
    <property type="project" value="UniProtKB-UniRule"/>
</dbReference>
<evidence type="ECO:0000256" key="4">
    <source>
        <dbReference type="HAMAP-Rule" id="MF_01914"/>
    </source>
</evidence>
<keyword evidence="3 4" id="KW-0574">Periplasm</keyword>
<comment type="caution">
    <text evidence="7">The sequence shown here is derived from an EMBL/GenBank/DDBJ whole genome shotgun (WGS) entry which is preliminary data.</text>
</comment>
<feature type="chain" id="PRO_5018343313" description="Lipopolysaccharide export system protein LptA" evidence="4">
    <location>
        <begin position="24"/>
        <end position="225"/>
    </location>
</feature>
<dbReference type="RefSeq" id="WP_122231836.1">
    <property type="nucleotide sequence ID" value="NZ_RDQO01000007.1"/>
</dbReference>
<evidence type="ECO:0000313" key="7">
    <source>
        <dbReference type="EMBL" id="RMX03061.1"/>
    </source>
</evidence>
<accession>A0A3M6QK26</accession>
<evidence type="ECO:0000256" key="5">
    <source>
        <dbReference type="SAM" id="MobiDB-lite"/>
    </source>
</evidence>
<proteinExistence type="inferred from homology"/>
<dbReference type="GO" id="GO:0015920">
    <property type="term" value="P:lipopolysaccharide transport"/>
    <property type="evidence" value="ECO:0007669"/>
    <property type="project" value="UniProtKB-UniRule"/>
</dbReference>
<comment type="similarity">
    <text evidence="4">Belongs to the LptA family.</text>
</comment>
<dbReference type="InterPro" id="IPR014340">
    <property type="entry name" value="LptA"/>
</dbReference>
<protein>
    <recommendedName>
        <fullName evidence="4">Lipopolysaccharide export system protein LptA</fullName>
    </recommendedName>
</protein>
<comment type="function">
    <text evidence="4">Involved in the assembly of lipopolysaccharide (LPS). Required for the translocation of LPS from the inner membrane to the outer membrane.</text>
</comment>
<feature type="region of interest" description="Disordered" evidence="5">
    <location>
        <begin position="182"/>
        <end position="225"/>
    </location>
</feature>
<dbReference type="GO" id="GO:0009279">
    <property type="term" value="C:cell outer membrane"/>
    <property type="evidence" value="ECO:0007669"/>
    <property type="project" value="TreeGrafter"/>
</dbReference>
<evidence type="ECO:0000259" key="6">
    <source>
        <dbReference type="Pfam" id="PF03968"/>
    </source>
</evidence>
<dbReference type="HAMAP" id="MF_01914">
    <property type="entry name" value="LPS_assembly_LptA"/>
    <property type="match status" value="1"/>
</dbReference>
<dbReference type="PANTHER" id="PTHR36504:SF1">
    <property type="entry name" value="LIPOPOLYSACCHARIDE EXPORT SYSTEM PROTEIN LPTA"/>
    <property type="match status" value="1"/>
</dbReference>
<dbReference type="InterPro" id="IPR005653">
    <property type="entry name" value="OstA-like_N"/>
</dbReference>
<feature type="compositionally biased region" description="Low complexity" evidence="5">
    <location>
        <begin position="192"/>
        <end position="219"/>
    </location>
</feature>
<evidence type="ECO:0000256" key="2">
    <source>
        <dbReference type="ARBA" id="ARBA00022729"/>
    </source>
</evidence>
<dbReference type="OrthoDB" id="5294855at2"/>
<feature type="domain" description="Organic solvent tolerance-like N-terminal" evidence="6">
    <location>
        <begin position="33"/>
        <end position="155"/>
    </location>
</feature>
<organism evidence="7 8">
    <name type="scientific">Corticibacter populi</name>
    <dbReference type="NCBI Taxonomy" id="1550736"/>
    <lineage>
        <taxon>Bacteria</taxon>
        <taxon>Pseudomonadati</taxon>
        <taxon>Pseudomonadota</taxon>
        <taxon>Betaproteobacteria</taxon>
        <taxon>Burkholderiales</taxon>
        <taxon>Comamonadaceae</taxon>
        <taxon>Corticibacter</taxon>
    </lineage>
</organism>
<reference evidence="7 8" key="1">
    <citation type="submission" date="2018-10" db="EMBL/GenBank/DDBJ databases">
        <title>Draft genome of Cortibacter populi DSM10536.</title>
        <authorList>
            <person name="Bernier A.-M."/>
            <person name="Bernard K."/>
        </authorList>
    </citation>
    <scope>NUCLEOTIDE SEQUENCE [LARGE SCALE GENOMIC DNA]</scope>
    <source>
        <strain evidence="7 8">DSM 105136</strain>
    </source>
</reference>
<dbReference type="InterPro" id="IPR052037">
    <property type="entry name" value="LPS_export_LptA"/>
</dbReference>
<evidence type="ECO:0000313" key="8">
    <source>
        <dbReference type="Proteomes" id="UP000278006"/>
    </source>
</evidence>
<comment type="subcellular location">
    <subcellularLocation>
        <location evidence="4">Periplasm</location>
    </subcellularLocation>
</comment>
<comment type="subunit">
    <text evidence="4">Component of the lipopolysaccharide transport and assembly complex.</text>
</comment>
<dbReference type="Gene3D" id="2.60.450.10">
    <property type="entry name" value="Lipopolysaccharide (LPS) transport protein A like domain"/>
    <property type="match status" value="1"/>
</dbReference>
<dbReference type="NCBIfam" id="TIGR03002">
    <property type="entry name" value="outer_YhbN_LptA"/>
    <property type="match status" value="1"/>
</dbReference>
<sequence precursor="true">MQKSFLALLWCLSLAVLSPAAFGLASDRNQPMNIEANSLRHDDASQVTVFSGRVVLTKGSIVLRGETLTVKQAADGSQHGTIEAAAGQRAFFSQQRDTQRGAPAETVEAEAQRIEYDSQADRVRLAGNAELRRYQGGKLNDVINGAVIVYHNSTGVFTVDGAAQGGAGRGERVRAVIGSNTTGTSGAGAAGGDAAAAASAPTAPNAPAALAPSSVLGSGEEAQPQ</sequence>
<dbReference type="GO" id="GO:0001530">
    <property type="term" value="F:lipopolysaccharide binding"/>
    <property type="evidence" value="ECO:0007669"/>
    <property type="project" value="InterPro"/>
</dbReference>
<dbReference type="GO" id="GO:0030288">
    <property type="term" value="C:outer membrane-bounded periplasmic space"/>
    <property type="evidence" value="ECO:0007669"/>
    <property type="project" value="TreeGrafter"/>
</dbReference>
<dbReference type="AlphaFoldDB" id="A0A3M6QK26"/>
<name>A0A3M6QK26_9BURK</name>
<dbReference type="PANTHER" id="PTHR36504">
    <property type="entry name" value="LIPOPOLYSACCHARIDE EXPORT SYSTEM PROTEIN LPTA"/>
    <property type="match status" value="1"/>
</dbReference>
<dbReference type="Pfam" id="PF03968">
    <property type="entry name" value="LptD_N"/>
    <property type="match status" value="1"/>
</dbReference>
<keyword evidence="1 4" id="KW-0813">Transport</keyword>
<evidence type="ECO:0000256" key="3">
    <source>
        <dbReference type="ARBA" id="ARBA00022764"/>
    </source>
</evidence>
<keyword evidence="2 4" id="KW-0732">Signal</keyword>
<feature type="signal peptide" evidence="4">
    <location>
        <begin position="1"/>
        <end position="23"/>
    </location>
</feature>